<evidence type="ECO:0000256" key="2">
    <source>
        <dbReference type="ARBA" id="ARBA00022630"/>
    </source>
</evidence>
<dbReference type="PANTHER" id="PTHR43425">
    <property type="entry name" value="OXYGEN-INSENSITIVE NADPH NITROREDUCTASE"/>
    <property type="match status" value="1"/>
</dbReference>
<dbReference type="Pfam" id="PF00881">
    <property type="entry name" value="Nitroreductase"/>
    <property type="match status" value="1"/>
</dbReference>
<proteinExistence type="inferred from homology"/>
<accession>A0A1Q6F5B5</accession>
<name>A0A1Q6F5B5_9BACT</name>
<evidence type="ECO:0000256" key="3">
    <source>
        <dbReference type="ARBA" id="ARBA00022643"/>
    </source>
</evidence>
<evidence type="ECO:0000259" key="6">
    <source>
        <dbReference type="Pfam" id="PF00881"/>
    </source>
</evidence>
<comment type="caution">
    <text evidence="7">The sequence shown here is derived from an EMBL/GenBank/DDBJ whole genome shotgun (WGS) entry which is preliminary data.</text>
</comment>
<dbReference type="RefSeq" id="WP_004329401.1">
    <property type="nucleotide sequence ID" value="NZ_BAAFKT010000005.1"/>
</dbReference>
<dbReference type="AlphaFoldDB" id="A0A1Q6F5B5"/>
<dbReference type="InterPro" id="IPR016446">
    <property type="entry name" value="Flavin_OxRdtase_Frp"/>
</dbReference>
<dbReference type="PANTHER" id="PTHR43425:SF2">
    <property type="entry name" value="OXYGEN-INSENSITIVE NADPH NITROREDUCTASE"/>
    <property type="match status" value="1"/>
</dbReference>
<dbReference type="InterPro" id="IPR029479">
    <property type="entry name" value="Nitroreductase"/>
</dbReference>
<dbReference type="GO" id="GO:0016491">
    <property type="term" value="F:oxidoreductase activity"/>
    <property type="evidence" value="ECO:0007669"/>
    <property type="project" value="UniProtKB-UniRule"/>
</dbReference>
<evidence type="ECO:0000256" key="5">
    <source>
        <dbReference type="PIRNR" id="PIRNR005426"/>
    </source>
</evidence>
<dbReference type="EMBL" id="MNQH01000030">
    <property type="protein sequence ID" value="OKY94103.1"/>
    <property type="molecule type" value="Genomic_DNA"/>
</dbReference>
<evidence type="ECO:0000256" key="1">
    <source>
        <dbReference type="ARBA" id="ARBA00008366"/>
    </source>
</evidence>
<keyword evidence="2 5" id="KW-0285">Flavoprotein</keyword>
<dbReference type="Proteomes" id="UP000187417">
    <property type="component" value="Unassembled WGS sequence"/>
</dbReference>
<comment type="similarity">
    <text evidence="1 5">Belongs to the flavin oxidoreductase frp family.</text>
</comment>
<feature type="domain" description="Nitroreductase" evidence="6">
    <location>
        <begin position="6"/>
        <end position="160"/>
    </location>
</feature>
<dbReference type="SUPFAM" id="SSF55469">
    <property type="entry name" value="FMN-dependent nitroreductase-like"/>
    <property type="match status" value="1"/>
</dbReference>
<protein>
    <submittedName>
        <fullName evidence="7">NADPH-dependent oxidoreductase</fullName>
    </submittedName>
</protein>
<dbReference type="Gene3D" id="3.40.109.10">
    <property type="entry name" value="NADH Oxidase"/>
    <property type="match status" value="1"/>
</dbReference>
<keyword evidence="4 5" id="KW-0560">Oxidoreductase</keyword>
<evidence type="ECO:0000256" key="4">
    <source>
        <dbReference type="ARBA" id="ARBA00023002"/>
    </source>
</evidence>
<evidence type="ECO:0000313" key="8">
    <source>
        <dbReference type="Proteomes" id="UP000187417"/>
    </source>
</evidence>
<dbReference type="STRING" id="28117.BHV66_06560"/>
<organism evidence="7 8">
    <name type="scientific">Alistipes putredinis</name>
    <dbReference type="NCBI Taxonomy" id="28117"/>
    <lineage>
        <taxon>Bacteria</taxon>
        <taxon>Pseudomonadati</taxon>
        <taxon>Bacteroidota</taxon>
        <taxon>Bacteroidia</taxon>
        <taxon>Bacteroidales</taxon>
        <taxon>Rikenellaceae</taxon>
        <taxon>Alistipes</taxon>
    </lineage>
</organism>
<sequence>MKTLLAKHRSIRKFRSEPIAPEVLQDMLEAASRASTCGNMQLYSLIVTQSRELREALAPCHFNQPMVTQAPCVITVCADVHRFSMWCEQRDAEPCYDNFAWFLNGVTDALLAAQNLCVEAEAHGLGICYLGTTIYTAEEIARILDLPKGVIPVTTIVVGHPDESPELTDRLPLDAVVHCEKYHHYTSSEIDELWAEKETSEETRRLLEENGLPNLAQIFTRNRYRAEDNLAISRNYFALLKKQGFFNN</sequence>
<gene>
    <name evidence="7" type="ORF">BHV66_06560</name>
</gene>
<dbReference type="GeneID" id="73803591"/>
<keyword evidence="5" id="KW-0521">NADP</keyword>
<reference evidence="7 8" key="1">
    <citation type="journal article" date="2016" name="Nat. Biotechnol.">
        <title>Measurement of bacterial replication rates in microbial communities.</title>
        <authorList>
            <person name="Brown C.T."/>
            <person name="Olm M.R."/>
            <person name="Thomas B.C."/>
            <person name="Banfield J.F."/>
        </authorList>
    </citation>
    <scope>NUCLEOTIDE SEQUENCE [LARGE SCALE GENOMIC DNA]</scope>
    <source>
        <strain evidence="7">CAG:67_53_122</strain>
    </source>
</reference>
<evidence type="ECO:0000313" key="7">
    <source>
        <dbReference type="EMBL" id="OKY94103.1"/>
    </source>
</evidence>
<keyword evidence="3 5" id="KW-0288">FMN</keyword>
<dbReference type="InterPro" id="IPR000415">
    <property type="entry name" value="Nitroreductase-like"/>
</dbReference>
<dbReference type="PIRSF" id="PIRSF005426">
    <property type="entry name" value="Frp"/>
    <property type="match status" value="1"/>
</dbReference>